<sequence>MKEKLVLLFVGLILLSGCSSQWLRNAVGGLPKGIYTFYAYKDGQVIASEEHHIEDKFNLGSKITKMCEKYPVADLAKTKNPEGAFVSRYPCNAN</sequence>
<dbReference type="EMBL" id="JAPMOU010000004">
    <property type="protein sequence ID" value="MDE1461357.1"/>
    <property type="molecule type" value="Genomic_DNA"/>
</dbReference>
<comment type="caution">
    <text evidence="1">The sequence shown here is derived from an EMBL/GenBank/DDBJ whole genome shotgun (WGS) entry which is preliminary data.</text>
</comment>
<accession>A0ABT5U4W0</accession>
<keyword evidence="2" id="KW-1185">Reference proteome</keyword>
<protein>
    <recommendedName>
        <fullName evidence="3">Lipoprotein</fullName>
    </recommendedName>
</protein>
<name>A0ABT5U4W0_9GAMM</name>
<dbReference type="PROSITE" id="PS51257">
    <property type="entry name" value="PROKAR_LIPOPROTEIN"/>
    <property type="match status" value="1"/>
</dbReference>
<evidence type="ECO:0000313" key="1">
    <source>
        <dbReference type="EMBL" id="MDE1461357.1"/>
    </source>
</evidence>
<organism evidence="1 2">
    <name type="scientific">Spartinivicinus poritis</name>
    <dbReference type="NCBI Taxonomy" id="2994640"/>
    <lineage>
        <taxon>Bacteria</taxon>
        <taxon>Pseudomonadati</taxon>
        <taxon>Pseudomonadota</taxon>
        <taxon>Gammaproteobacteria</taxon>
        <taxon>Oceanospirillales</taxon>
        <taxon>Zooshikellaceae</taxon>
        <taxon>Spartinivicinus</taxon>
    </lineage>
</organism>
<evidence type="ECO:0008006" key="3">
    <source>
        <dbReference type="Google" id="ProtNLM"/>
    </source>
</evidence>
<dbReference type="RefSeq" id="WP_274687721.1">
    <property type="nucleotide sequence ID" value="NZ_JAPMOU010000004.1"/>
</dbReference>
<reference evidence="1 2" key="1">
    <citation type="submission" date="2022-11" db="EMBL/GenBank/DDBJ databases">
        <title>Spartinivicinus poritis sp. nov., isolated from scleractinian coral Porites lutea.</title>
        <authorList>
            <person name="Zhang G."/>
            <person name="Cai L."/>
            <person name="Wei Q."/>
        </authorList>
    </citation>
    <scope>NUCLEOTIDE SEQUENCE [LARGE SCALE GENOMIC DNA]</scope>
    <source>
        <strain evidence="1 2">A2-2</strain>
    </source>
</reference>
<dbReference type="Proteomes" id="UP001528823">
    <property type="component" value="Unassembled WGS sequence"/>
</dbReference>
<proteinExistence type="predicted"/>
<evidence type="ECO:0000313" key="2">
    <source>
        <dbReference type="Proteomes" id="UP001528823"/>
    </source>
</evidence>
<gene>
    <name evidence="1" type="ORF">ORQ98_05195</name>
</gene>